<sequence length="152" mass="17225">MASSGYRFVHLEHKDYLVTVDYYSRHFELDKLHSTTFAAVISKLKASFARHGIPEAVISDNGPQYSSVEFETFARTWEFLHTTTSPYHPQSNGLAEKSVHTANKLLEKAKADKSDPYLSLPEYHNSPVNGFKSPAQLLMSRHLRSTLPNTNQ</sequence>
<dbReference type="PANTHER" id="PTHR37984:SF7">
    <property type="entry name" value="INTEGRASE CATALYTIC DOMAIN-CONTAINING PROTEIN"/>
    <property type="match status" value="1"/>
</dbReference>
<dbReference type="AlphaFoldDB" id="A0A498MJQ8"/>
<dbReference type="SUPFAM" id="SSF53098">
    <property type="entry name" value="Ribonuclease H-like"/>
    <property type="match status" value="1"/>
</dbReference>
<name>A0A498MJQ8_LABRO</name>
<dbReference type="EMBL" id="QBIY01012653">
    <property type="protein sequence ID" value="RXN20033.1"/>
    <property type="molecule type" value="Genomic_DNA"/>
</dbReference>
<comment type="caution">
    <text evidence="2">The sequence shown here is derived from an EMBL/GenBank/DDBJ whole genome shotgun (WGS) entry which is preliminary data.</text>
</comment>
<dbReference type="Proteomes" id="UP000290572">
    <property type="component" value="Unassembled WGS sequence"/>
</dbReference>
<keyword evidence="3" id="KW-1185">Reference proteome</keyword>
<dbReference type="PANTHER" id="PTHR37984">
    <property type="entry name" value="PROTEIN CBG26694"/>
    <property type="match status" value="1"/>
</dbReference>
<dbReference type="InterPro" id="IPR050951">
    <property type="entry name" value="Retrovirus_Pol_polyprotein"/>
</dbReference>
<dbReference type="InterPro" id="IPR012337">
    <property type="entry name" value="RNaseH-like_sf"/>
</dbReference>
<proteinExistence type="predicted"/>
<dbReference type="STRING" id="84645.A0A498MJQ8"/>
<dbReference type="InterPro" id="IPR001584">
    <property type="entry name" value="Integrase_cat-core"/>
</dbReference>
<dbReference type="Gene3D" id="3.30.420.10">
    <property type="entry name" value="Ribonuclease H-like superfamily/Ribonuclease H"/>
    <property type="match status" value="1"/>
</dbReference>
<dbReference type="GO" id="GO:0003676">
    <property type="term" value="F:nucleic acid binding"/>
    <property type="evidence" value="ECO:0007669"/>
    <property type="project" value="InterPro"/>
</dbReference>
<evidence type="ECO:0000313" key="2">
    <source>
        <dbReference type="EMBL" id="RXN20033.1"/>
    </source>
</evidence>
<evidence type="ECO:0000313" key="3">
    <source>
        <dbReference type="Proteomes" id="UP000290572"/>
    </source>
</evidence>
<reference evidence="2 3" key="1">
    <citation type="submission" date="2018-03" db="EMBL/GenBank/DDBJ databases">
        <title>Draft genome sequence of Rohu Carp (Labeo rohita).</title>
        <authorList>
            <person name="Das P."/>
            <person name="Kushwaha B."/>
            <person name="Joshi C.G."/>
            <person name="Kumar D."/>
            <person name="Nagpure N.S."/>
            <person name="Sahoo L."/>
            <person name="Das S.P."/>
            <person name="Bit A."/>
            <person name="Patnaik S."/>
            <person name="Meher P.K."/>
            <person name="Jayasankar P."/>
            <person name="Koringa P.G."/>
            <person name="Patel N.V."/>
            <person name="Hinsu A.T."/>
            <person name="Kumar R."/>
            <person name="Pandey M."/>
            <person name="Agarwal S."/>
            <person name="Srivastava S."/>
            <person name="Singh M."/>
            <person name="Iquebal M.A."/>
            <person name="Jaiswal S."/>
            <person name="Angadi U.B."/>
            <person name="Kumar N."/>
            <person name="Raza M."/>
            <person name="Shah T.M."/>
            <person name="Rai A."/>
            <person name="Jena J.K."/>
        </authorList>
    </citation>
    <scope>NUCLEOTIDE SEQUENCE [LARGE SCALE GENOMIC DNA]</scope>
    <source>
        <strain evidence="2">DASCIFA01</strain>
        <tissue evidence="2">Testis</tissue>
    </source>
</reference>
<evidence type="ECO:0000259" key="1">
    <source>
        <dbReference type="PROSITE" id="PS50994"/>
    </source>
</evidence>
<dbReference type="FunFam" id="3.30.420.10:FF:000063">
    <property type="entry name" value="Retrovirus-related Pol polyprotein from transposon 297-like Protein"/>
    <property type="match status" value="1"/>
</dbReference>
<dbReference type="GO" id="GO:0015074">
    <property type="term" value="P:DNA integration"/>
    <property type="evidence" value="ECO:0007669"/>
    <property type="project" value="InterPro"/>
</dbReference>
<gene>
    <name evidence="2" type="ORF">ROHU_025335</name>
</gene>
<dbReference type="InterPro" id="IPR036397">
    <property type="entry name" value="RNaseH_sf"/>
</dbReference>
<organism evidence="2 3">
    <name type="scientific">Labeo rohita</name>
    <name type="common">Indian major carp</name>
    <name type="synonym">Cyprinus rohita</name>
    <dbReference type="NCBI Taxonomy" id="84645"/>
    <lineage>
        <taxon>Eukaryota</taxon>
        <taxon>Metazoa</taxon>
        <taxon>Chordata</taxon>
        <taxon>Craniata</taxon>
        <taxon>Vertebrata</taxon>
        <taxon>Euteleostomi</taxon>
        <taxon>Actinopterygii</taxon>
        <taxon>Neopterygii</taxon>
        <taxon>Teleostei</taxon>
        <taxon>Ostariophysi</taxon>
        <taxon>Cypriniformes</taxon>
        <taxon>Cyprinidae</taxon>
        <taxon>Labeoninae</taxon>
        <taxon>Labeonini</taxon>
        <taxon>Labeo</taxon>
    </lineage>
</organism>
<protein>
    <submittedName>
        <fullName evidence="2">Putative hephaestin-like protein 1</fullName>
    </submittedName>
</protein>
<accession>A0A498MJQ8</accession>
<dbReference type="PROSITE" id="PS50994">
    <property type="entry name" value="INTEGRASE"/>
    <property type="match status" value="1"/>
</dbReference>
<feature type="domain" description="Integrase catalytic" evidence="1">
    <location>
        <begin position="1"/>
        <end position="152"/>
    </location>
</feature>
<dbReference type="Pfam" id="PF00665">
    <property type="entry name" value="rve"/>
    <property type="match status" value="1"/>
</dbReference>